<dbReference type="PANTHER" id="PTHR30055">
    <property type="entry name" value="HTH-TYPE TRANSCRIPTIONAL REGULATOR RUTR"/>
    <property type="match status" value="1"/>
</dbReference>
<dbReference type="InterPro" id="IPR011075">
    <property type="entry name" value="TetR_C"/>
</dbReference>
<dbReference type="PANTHER" id="PTHR30055:SF230">
    <property type="entry name" value="TRANSCRIPTIONAL REGULATORY PROTEIN (PROBABLY TETR-FAMILY)-RELATED"/>
    <property type="match status" value="1"/>
</dbReference>
<evidence type="ECO:0000256" key="5">
    <source>
        <dbReference type="SAM" id="MobiDB-lite"/>
    </source>
</evidence>
<feature type="domain" description="HTH tetR-type" evidence="6">
    <location>
        <begin position="21"/>
        <end position="81"/>
    </location>
</feature>
<sequence length="208" mass="22375">MPDPSARLRRPPGASGPPRDPARDAQILRAASELLAEGGYPALTMDKAAAQAGVGKATVYRRWRSRAELAAEALDHAGLTDDLVPVTIGRGQLRAELIATMTRATRSPDHSRVELLSALLDTARQEPELCSLVRQRYIDSLHQAVEGVLAHAVERGDRPPGRNDPSGDHPIAVSAAVALLLHWQLVRGRQISDDDIAAIVDAILMPSF</sequence>
<dbReference type="PRINTS" id="PR00455">
    <property type="entry name" value="HTHTETR"/>
</dbReference>
<keyword evidence="8" id="KW-1185">Reference proteome</keyword>
<dbReference type="Pfam" id="PF00440">
    <property type="entry name" value="TetR_N"/>
    <property type="match status" value="1"/>
</dbReference>
<dbReference type="Pfam" id="PF16859">
    <property type="entry name" value="TetR_C_11"/>
    <property type="match status" value="1"/>
</dbReference>
<evidence type="ECO:0000256" key="3">
    <source>
        <dbReference type="ARBA" id="ARBA00023163"/>
    </source>
</evidence>
<evidence type="ECO:0000313" key="8">
    <source>
        <dbReference type="Proteomes" id="UP001310290"/>
    </source>
</evidence>
<comment type="caution">
    <text evidence="7">The sequence shown here is derived from an EMBL/GenBank/DDBJ whole genome shotgun (WGS) entry which is preliminary data.</text>
</comment>
<keyword evidence="1" id="KW-0805">Transcription regulation</keyword>
<dbReference type="SUPFAM" id="SSF48498">
    <property type="entry name" value="Tetracyclin repressor-like, C-terminal domain"/>
    <property type="match status" value="1"/>
</dbReference>
<dbReference type="SUPFAM" id="SSF46689">
    <property type="entry name" value="Homeodomain-like"/>
    <property type="match status" value="1"/>
</dbReference>
<name>A0ABU8B0C9_9ACTN</name>
<dbReference type="EMBL" id="JARULZ010000002">
    <property type="protein sequence ID" value="MEH0638900.1"/>
    <property type="molecule type" value="Genomic_DNA"/>
</dbReference>
<dbReference type="InterPro" id="IPR050109">
    <property type="entry name" value="HTH-type_TetR-like_transc_reg"/>
</dbReference>
<evidence type="ECO:0000313" key="7">
    <source>
        <dbReference type="EMBL" id="MEH0638900.1"/>
    </source>
</evidence>
<reference evidence="7" key="1">
    <citation type="submission" date="2023-04" db="EMBL/GenBank/DDBJ databases">
        <title>Genomic diversity of scab-causing Streptomyces spp. in the province of Quebec, Canada.</title>
        <authorList>
            <person name="Biessy A."/>
            <person name="Cadieux M."/>
            <person name="Ciotola M."/>
            <person name="Filion M."/>
        </authorList>
    </citation>
    <scope>NUCLEOTIDE SEQUENCE</scope>
    <source>
        <strain evidence="7">B21-115</strain>
    </source>
</reference>
<dbReference type="Gene3D" id="1.10.357.10">
    <property type="entry name" value="Tetracycline Repressor, domain 2"/>
    <property type="match status" value="1"/>
</dbReference>
<evidence type="ECO:0000256" key="1">
    <source>
        <dbReference type="ARBA" id="ARBA00023015"/>
    </source>
</evidence>
<dbReference type="Proteomes" id="UP001310290">
    <property type="component" value="Unassembled WGS sequence"/>
</dbReference>
<dbReference type="InterPro" id="IPR009057">
    <property type="entry name" value="Homeodomain-like_sf"/>
</dbReference>
<protein>
    <submittedName>
        <fullName evidence="7">TetR/AcrR family transcriptional regulator</fullName>
    </submittedName>
</protein>
<keyword evidence="3" id="KW-0804">Transcription</keyword>
<evidence type="ECO:0000256" key="2">
    <source>
        <dbReference type="ARBA" id="ARBA00023125"/>
    </source>
</evidence>
<feature type="DNA-binding region" description="H-T-H motif" evidence="4">
    <location>
        <begin position="44"/>
        <end position="63"/>
    </location>
</feature>
<dbReference type="PROSITE" id="PS50977">
    <property type="entry name" value="HTH_TETR_2"/>
    <property type="match status" value="1"/>
</dbReference>
<feature type="region of interest" description="Disordered" evidence="5">
    <location>
        <begin position="1"/>
        <end position="23"/>
    </location>
</feature>
<organism evidence="7 8">
    <name type="scientific">Streptomyces bottropensis</name>
    <dbReference type="NCBI Taxonomy" id="42235"/>
    <lineage>
        <taxon>Bacteria</taxon>
        <taxon>Bacillati</taxon>
        <taxon>Actinomycetota</taxon>
        <taxon>Actinomycetes</taxon>
        <taxon>Kitasatosporales</taxon>
        <taxon>Streptomycetaceae</taxon>
        <taxon>Streptomyces</taxon>
    </lineage>
</organism>
<accession>A0ABU8B0C9</accession>
<dbReference type="RefSeq" id="WP_334661520.1">
    <property type="nucleotide sequence ID" value="NZ_JARULZ010000002.1"/>
</dbReference>
<keyword evidence="2 4" id="KW-0238">DNA-binding</keyword>
<dbReference type="InterPro" id="IPR036271">
    <property type="entry name" value="Tet_transcr_reg_TetR-rel_C_sf"/>
</dbReference>
<proteinExistence type="predicted"/>
<dbReference type="Gene3D" id="1.10.10.60">
    <property type="entry name" value="Homeodomain-like"/>
    <property type="match status" value="1"/>
</dbReference>
<dbReference type="InterPro" id="IPR001647">
    <property type="entry name" value="HTH_TetR"/>
</dbReference>
<gene>
    <name evidence="7" type="ORF">QBA35_37685</name>
</gene>
<evidence type="ECO:0000256" key="4">
    <source>
        <dbReference type="PROSITE-ProRule" id="PRU00335"/>
    </source>
</evidence>
<evidence type="ECO:0000259" key="6">
    <source>
        <dbReference type="PROSITE" id="PS50977"/>
    </source>
</evidence>